<evidence type="ECO:0000256" key="1">
    <source>
        <dbReference type="SAM" id="MobiDB-lite"/>
    </source>
</evidence>
<organism evidence="2 3">
    <name type="scientific">Paenibacillus phytohabitans</name>
    <dbReference type="NCBI Taxonomy" id="2654978"/>
    <lineage>
        <taxon>Bacteria</taxon>
        <taxon>Bacillati</taxon>
        <taxon>Bacillota</taxon>
        <taxon>Bacilli</taxon>
        <taxon>Bacillales</taxon>
        <taxon>Paenibacillaceae</taxon>
        <taxon>Paenibacillus</taxon>
    </lineage>
</organism>
<protein>
    <submittedName>
        <fullName evidence="2">Uncharacterized protein</fullName>
    </submittedName>
</protein>
<evidence type="ECO:0000313" key="2">
    <source>
        <dbReference type="EMBL" id="NOU78356.1"/>
    </source>
</evidence>
<dbReference type="Proteomes" id="UP000596857">
    <property type="component" value="Unassembled WGS sequence"/>
</dbReference>
<keyword evidence="3" id="KW-1185">Reference proteome</keyword>
<accession>A0ABX1YC49</accession>
<feature type="region of interest" description="Disordered" evidence="1">
    <location>
        <begin position="1"/>
        <end position="56"/>
    </location>
</feature>
<gene>
    <name evidence="2" type="ORF">GC101_05615</name>
</gene>
<dbReference type="EMBL" id="WHOB01000018">
    <property type="protein sequence ID" value="NOU78356.1"/>
    <property type="molecule type" value="Genomic_DNA"/>
</dbReference>
<evidence type="ECO:0000313" key="3">
    <source>
        <dbReference type="Proteomes" id="UP000596857"/>
    </source>
</evidence>
<feature type="compositionally biased region" description="Polar residues" evidence="1">
    <location>
        <begin position="1"/>
        <end position="40"/>
    </location>
</feature>
<sequence>MPPTSSAAAPSKETPSLPSIPASTRLRSSSAGLSFMTPQPLTGIKQISRTRERIPARDSNNFTMAFKTSGRIIIHSS</sequence>
<name>A0ABX1YC49_9BACL</name>
<comment type="caution">
    <text evidence="2">The sequence shown here is derived from an EMBL/GenBank/DDBJ whole genome shotgun (WGS) entry which is preliminary data.</text>
</comment>
<reference evidence="2 3" key="1">
    <citation type="submission" date="2019-10" db="EMBL/GenBank/DDBJ databases">
        <title>Description of Paenibacillus terricola sp. nov.</title>
        <authorList>
            <person name="Carlier A."/>
            <person name="Qi S."/>
        </authorList>
    </citation>
    <scope>NUCLEOTIDE SEQUENCE [LARGE SCALE GENOMIC DNA]</scope>
    <source>
        <strain evidence="2 3">LMG 31459</strain>
    </source>
</reference>
<proteinExistence type="predicted"/>